<protein>
    <submittedName>
        <fullName evidence="2">OLC1v1001013C1</fullName>
    </submittedName>
</protein>
<dbReference type="InterPro" id="IPR004332">
    <property type="entry name" value="Transposase_MuDR"/>
</dbReference>
<evidence type="ECO:0000259" key="1">
    <source>
        <dbReference type="Pfam" id="PF03108"/>
    </source>
</evidence>
<evidence type="ECO:0000313" key="3">
    <source>
        <dbReference type="Proteomes" id="UP001161247"/>
    </source>
</evidence>
<dbReference type="Proteomes" id="UP001161247">
    <property type="component" value="Chromosome 4"/>
</dbReference>
<evidence type="ECO:0000313" key="2">
    <source>
        <dbReference type="EMBL" id="CAI9102704.1"/>
    </source>
</evidence>
<accession>A0AAV1D4C1</accession>
<feature type="domain" description="Transposase MuDR plant" evidence="1">
    <location>
        <begin position="152"/>
        <end position="197"/>
    </location>
</feature>
<dbReference type="AlphaFoldDB" id="A0AAV1D4C1"/>
<sequence>MASHELLMEKTHIVALGQKPKMLVGHSHGANLPQNLELDVSLVDAEDKIVRMPSHDDPDDEAQHENGIVSEQKAANDVLEMDLSAESNDPDVSEHKEFTVSENEELHENVDAALVQSREPGIEPVDGTDEQNGEIMISTPVLQARTHAISPDFELHFGQEFADVQSCRRALRDTAIALHFEIQTIKSDKTRFTAKCASD</sequence>
<reference evidence="2" key="1">
    <citation type="submission" date="2023-03" db="EMBL/GenBank/DDBJ databases">
        <authorList>
            <person name="Julca I."/>
        </authorList>
    </citation>
    <scope>NUCLEOTIDE SEQUENCE</scope>
</reference>
<proteinExistence type="predicted"/>
<dbReference type="Pfam" id="PF03108">
    <property type="entry name" value="DBD_Tnp_Mut"/>
    <property type="match status" value="1"/>
</dbReference>
<organism evidence="2 3">
    <name type="scientific">Oldenlandia corymbosa var. corymbosa</name>
    <dbReference type="NCBI Taxonomy" id="529605"/>
    <lineage>
        <taxon>Eukaryota</taxon>
        <taxon>Viridiplantae</taxon>
        <taxon>Streptophyta</taxon>
        <taxon>Embryophyta</taxon>
        <taxon>Tracheophyta</taxon>
        <taxon>Spermatophyta</taxon>
        <taxon>Magnoliopsida</taxon>
        <taxon>eudicotyledons</taxon>
        <taxon>Gunneridae</taxon>
        <taxon>Pentapetalae</taxon>
        <taxon>asterids</taxon>
        <taxon>lamiids</taxon>
        <taxon>Gentianales</taxon>
        <taxon>Rubiaceae</taxon>
        <taxon>Rubioideae</taxon>
        <taxon>Spermacoceae</taxon>
        <taxon>Hedyotis-Oldenlandia complex</taxon>
        <taxon>Oldenlandia</taxon>
    </lineage>
</organism>
<gene>
    <name evidence="2" type="ORF">OLC1_LOCUS12012</name>
</gene>
<name>A0AAV1D4C1_OLDCO</name>
<dbReference type="EMBL" id="OX459121">
    <property type="protein sequence ID" value="CAI9102704.1"/>
    <property type="molecule type" value="Genomic_DNA"/>
</dbReference>
<keyword evidence="3" id="KW-1185">Reference proteome</keyword>